<evidence type="ECO:0000313" key="1">
    <source>
        <dbReference type="EMBL" id="SNR33072.1"/>
    </source>
</evidence>
<organism evidence="1 2">
    <name type="scientific">Lutibacter flavus</name>
    <dbReference type="NCBI Taxonomy" id="691689"/>
    <lineage>
        <taxon>Bacteria</taxon>
        <taxon>Pseudomonadati</taxon>
        <taxon>Bacteroidota</taxon>
        <taxon>Flavobacteriia</taxon>
        <taxon>Flavobacteriales</taxon>
        <taxon>Flavobacteriaceae</taxon>
        <taxon>Lutibacter</taxon>
    </lineage>
</organism>
<reference evidence="2" key="1">
    <citation type="submission" date="2017-06" db="EMBL/GenBank/DDBJ databases">
        <authorList>
            <person name="Varghese N."/>
            <person name="Submissions S."/>
        </authorList>
    </citation>
    <scope>NUCLEOTIDE SEQUENCE [LARGE SCALE GENOMIC DNA]</scope>
    <source>
        <strain evidence="2">DSM 27993</strain>
    </source>
</reference>
<protein>
    <submittedName>
        <fullName evidence="1">Uncharacterized protein</fullName>
    </submittedName>
</protein>
<proteinExistence type="predicted"/>
<dbReference type="EMBL" id="FZNX01000001">
    <property type="protein sequence ID" value="SNR33072.1"/>
    <property type="molecule type" value="Genomic_DNA"/>
</dbReference>
<dbReference type="AlphaFoldDB" id="A0A238VFA5"/>
<accession>A0A238VFA5</accession>
<name>A0A238VFA5_9FLAO</name>
<gene>
    <name evidence="1" type="ORF">SAMN04488111_0406</name>
</gene>
<dbReference type="RefSeq" id="WP_089376754.1">
    <property type="nucleotide sequence ID" value="NZ_FZNX01000001.1"/>
</dbReference>
<dbReference type="OrthoDB" id="9826328at2"/>
<sequence length="190" mass="22640">MNKILKSILKEIEIQPFELTDDKLENTNQYKFIYNKIVENLGEPTFKRVLAIRLITEQLFREDNYGSVDFNRHKEKLKKMLMDLSETEMSDLISHYYGVSDPRRFQMIESVEYLTSHNERINVSFIINVLANSIVDEINYEILLVKLKLQNIIYLKEWHSFYGVNKDDYTENEYNSNIERINDIITGVLK</sequence>
<evidence type="ECO:0000313" key="2">
    <source>
        <dbReference type="Proteomes" id="UP000198412"/>
    </source>
</evidence>
<dbReference type="Proteomes" id="UP000198412">
    <property type="component" value="Unassembled WGS sequence"/>
</dbReference>
<keyword evidence="2" id="KW-1185">Reference proteome</keyword>